<name>A0A1I5N6Z6_9RHOB</name>
<protein>
    <submittedName>
        <fullName evidence="7">Cytochrome c</fullName>
    </submittedName>
</protein>
<keyword evidence="3 4" id="KW-0408">Iron</keyword>
<dbReference type="Pfam" id="PF00034">
    <property type="entry name" value="Cytochrom_C"/>
    <property type="match status" value="1"/>
</dbReference>
<keyword evidence="1 4" id="KW-0349">Heme</keyword>
<dbReference type="GO" id="GO:0020037">
    <property type="term" value="F:heme binding"/>
    <property type="evidence" value="ECO:0007669"/>
    <property type="project" value="InterPro"/>
</dbReference>
<sequence length="133" mass="13855">MLYRTALLAALAAGPATAQDPAEGAALFATYCVSCHGAEAQGDGPIRDLLTIPPADLTTLAARNDGAFPVFRVARQIDGRDPVMAHGGPMPFYGDVFDQGGSVILQDTSGQPIVMGQGIADLIAYLQELQEPI</sequence>
<dbReference type="GO" id="GO:0009055">
    <property type="term" value="F:electron transfer activity"/>
    <property type="evidence" value="ECO:0007669"/>
    <property type="project" value="InterPro"/>
</dbReference>
<feature type="chain" id="PRO_5011670874" evidence="5">
    <location>
        <begin position="19"/>
        <end position="133"/>
    </location>
</feature>
<dbReference type="OrthoDB" id="335174at2"/>
<evidence type="ECO:0000313" key="8">
    <source>
        <dbReference type="Proteomes" id="UP000199356"/>
    </source>
</evidence>
<dbReference type="Proteomes" id="UP000199356">
    <property type="component" value="Unassembled WGS sequence"/>
</dbReference>
<dbReference type="InterPro" id="IPR009056">
    <property type="entry name" value="Cyt_c-like_dom"/>
</dbReference>
<dbReference type="SUPFAM" id="SSF46626">
    <property type="entry name" value="Cytochrome c"/>
    <property type="match status" value="1"/>
</dbReference>
<accession>A0A1I5N6Z6</accession>
<dbReference type="RefSeq" id="WP_093419017.1">
    <property type="nucleotide sequence ID" value="NZ_FOXA01000003.1"/>
</dbReference>
<reference evidence="7 8" key="1">
    <citation type="submission" date="2016-10" db="EMBL/GenBank/DDBJ databases">
        <authorList>
            <person name="de Groot N.N."/>
        </authorList>
    </citation>
    <scope>NUCLEOTIDE SEQUENCE [LARGE SCALE GENOMIC DNA]</scope>
    <source>
        <strain evidence="7 8">DSM 19547</strain>
    </source>
</reference>
<feature type="domain" description="Cytochrome c" evidence="6">
    <location>
        <begin position="19"/>
        <end position="130"/>
    </location>
</feature>
<evidence type="ECO:0000256" key="5">
    <source>
        <dbReference type="SAM" id="SignalP"/>
    </source>
</evidence>
<gene>
    <name evidence="7" type="ORF">SAMN04488047_103128</name>
</gene>
<feature type="signal peptide" evidence="5">
    <location>
        <begin position="1"/>
        <end position="18"/>
    </location>
</feature>
<dbReference type="PROSITE" id="PS51007">
    <property type="entry name" value="CYTC"/>
    <property type="match status" value="1"/>
</dbReference>
<dbReference type="EMBL" id="FOXA01000003">
    <property type="protein sequence ID" value="SFP17504.1"/>
    <property type="molecule type" value="Genomic_DNA"/>
</dbReference>
<evidence type="ECO:0000256" key="4">
    <source>
        <dbReference type="PROSITE-ProRule" id="PRU00433"/>
    </source>
</evidence>
<dbReference type="AlphaFoldDB" id="A0A1I5N6Z6"/>
<proteinExistence type="predicted"/>
<keyword evidence="2 4" id="KW-0479">Metal-binding</keyword>
<evidence type="ECO:0000256" key="1">
    <source>
        <dbReference type="ARBA" id="ARBA00022617"/>
    </source>
</evidence>
<organism evidence="7 8">
    <name type="scientific">Tranquillimonas alkanivorans</name>
    <dbReference type="NCBI Taxonomy" id="441119"/>
    <lineage>
        <taxon>Bacteria</taxon>
        <taxon>Pseudomonadati</taxon>
        <taxon>Pseudomonadota</taxon>
        <taxon>Alphaproteobacteria</taxon>
        <taxon>Rhodobacterales</taxon>
        <taxon>Roseobacteraceae</taxon>
        <taxon>Tranquillimonas</taxon>
    </lineage>
</organism>
<evidence type="ECO:0000259" key="6">
    <source>
        <dbReference type="PROSITE" id="PS51007"/>
    </source>
</evidence>
<dbReference type="GO" id="GO:0046872">
    <property type="term" value="F:metal ion binding"/>
    <property type="evidence" value="ECO:0007669"/>
    <property type="project" value="UniProtKB-KW"/>
</dbReference>
<dbReference type="InterPro" id="IPR036909">
    <property type="entry name" value="Cyt_c-like_dom_sf"/>
</dbReference>
<keyword evidence="8" id="KW-1185">Reference proteome</keyword>
<evidence type="ECO:0000313" key="7">
    <source>
        <dbReference type="EMBL" id="SFP17504.1"/>
    </source>
</evidence>
<keyword evidence="5" id="KW-0732">Signal</keyword>
<evidence type="ECO:0000256" key="2">
    <source>
        <dbReference type="ARBA" id="ARBA00022723"/>
    </source>
</evidence>
<dbReference type="STRING" id="441119.SAMN04488047_103128"/>
<dbReference type="Gene3D" id="1.10.760.10">
    <property type="entry name" value="Cytochrome c-like domain"/>
    <property type="match status" value="1"/>
</dbReference>
<evidence type="ECO:0000256" key="3">
    <source>
        <dbReference type="ARBA" id="ARBA00023004"/>
    </source>
</evidence>